<dbReference type="Pfam" id="PF25377">
    <property type="entry name" value="DUF7886"/>
    <property type="match status" value="1"/>
</dbReference>
<dbReference type="PANTHER" id="PTHR47915">
    <property type="entry name" value="SI:DKEY-19B23.7"/>
    <property type="match status" value="1"/>
</dbReference>
<feature type="region of interest" description="Disordered" evidence="1">
    <location>
        <begin position="126"/>
        <end position="148"/>
    </location>
</feature>
<feature type="domain" description="DUF7886" evidence="2">
    <location>
        <begin position="68"/>
        <end position="126"/>
    </location>
</feature>
<evidence type="ECO:0000259" key="2">
    <source>
        <dbReference type="Pfam" id="PF25377"/>
    </source>
</evidence>
<dbReference type="EMBL" id="MU069851">
    <property type="protein sequence ID" value="KAF5832754.1"/>
    <property type="molecule type" value="Genomic_DNA"/>
</dbReference>
<dbReference type="Proteomes" id="UP000815325">
    <property type="component" value="Unassembled WGS sequence"/>
</dbReference>
<reference evidence="3" key="1">
    <citation type="submission" date="2017-08" db="EMBL/GenBank/DDBJ databases">
        <authorList>
            <person name="Polle J.E."/>
            <person name="Barry K."/>
            <person name="Cushman J."/>
            <person name="Schmutz J."/>
            <person name="Tran D."/>
            <person name="Hathwaick L.T."/>
            <person name="Yim W.C."/>
            <person name="Jenkins J."/>
            <person name="Mckie-Krisberg Z.M."/>
            <person name="Prochnik S."/>
            <person name="Lindquist E."/>
            <person name="Dockter R.B."/>
            <person name="Adam C."/>
            <person name="Molina H."/>
            <person name="Bunkerborg J."/>
            <person name="Jin E."/>
            <person name="Buchheim M."/>
            <person name="Magnuson J."/>
        </authorList>
    </citation>
    <scope>NUCLEOTIDE SEQUENCE</scope>
    <source>
        <strain evidence="3">CCAP 19/18</strain>
    </source>
</reference>
<protein>
    <recommendedName>
        <fullName evidence="2">DUF7886 domain-containing protein</fullName>
    </recommendedName>
</protein>
<gene>
    <name evidence="3" type="ORF">DUNSADRAFT_11241</name>
</gene>
<feature type="compositionally biased region" description="Basic residues" evidence="1">
    <location>
        <begin position="139"/>
        <end position="148"/>
    </location>
</feature>
<evidence type="ECO:0000313" key="4">
    <source>
        <dbReference type="Proteomes" id="UP000815325"/>
    </source>
</evidence>
<name>A0ABQ7GDS2_DUNSA</name>
<evidence type="ECO:0000256" key="1">
    <source>
        <dbReference type="SAM" id="MobiDB-lite"/>
    </source>
</evidence>
<evidence type="ECO:0000313" key="3">
    <source>
        <dbReference type="EMBL" id="KAF5832754.1"/>
    </source>
</evidence>
<dbReference type="InterPro" id="IPR057208">
    <property type="entry name" value="DUF7886"/>
</dbReference>
<organism evidence="3 4">
    <name type="scientific">Dunaliella salina</name>
    <name type="common">Green alga</name>
    <name type="synonym">Protococcus salinus</name>
    <dbReference type="NCBI Taxonomy" id="3046"/>
    <lineage>
        <taxon>Eukaryota</taxon>
        <taxon>Viridiplantae</taxon>
        <taxon>Chlorophyta</taxon>
        <taxon>core chlorophytes</taxon>
        <taxon>Chlorophyceae</taxon>
        <taxon>CS clade</taxon>
        <taxon>Chlamydomonadales</taxon>
        <taxon>Dunaliellaceae</taxon>
        <taxon>Dunaliella</taxon>
    </lineage>
</organism>
<comment type="caution">
    <text evidence="3">The sequence shown here is derived from an EMBL/GenBank/DDBJ whole genome shotgun (WGS) entry which is preliminary data.</text>
</comment>
<proteinExistence type="predicted"/>
<keyword evidence="4" id="KW-1185">Reference proteome</keyword>
<accession>A0ABQ7GDS2</accession>
<dbReference type="PANTHER" id="PTHR47915:SF1">
    <property type="entry name" value="SI:DKEY-19B23.7"/>
    <property type="match status" value="1"/>
</dbReference>
<sequence>MSTNKGPLDLFYRDCLRVGSLKCFAHFHLYLKGREELVVTVFKGEQSPLQAGFRAIDRGYASQFPPASPASNELDVHNPEVTVFLIGAYAKYNWPYVWLRSIAPGSTVEDMDSPLDVQATQDWLQRGRSPGRLPQGPPHAKHPLRAQH</sequence>